<dbReference type="InterPro" id="IPR004520">
    <property type="entry name" value="GTPase_MnmE"/>
</dbReference>
<dbReference type="HAMAP" id="MF_00379">
    <property type="entry name" value="GTPase_MnmE"/>
    <property type="match status" value="1"/>
</dbReference>
<dbReference type="EC" id="3.6.-.-" evidence="7"/>
<proteinExistence type="inferred from homology"/>
<keyword evidence="5 7" id="KW-0630">Potassium</keyword>
<feature type="binding site" evidence="7">
    <location>
        <position position="241"/>
    </location>
    <ligand>
        <name>Mg(2+)</name>
        <dbReference type="ChEBI" id="CHEBI:18420"/>
    </ligand>
</feature>
<dbReference type="InterPro" id="IPR018948">
    <property type="entry name" value="GTP-bd_TrmE_N"/>
</dbReference>
<dbReference type="GO" id="GO:0046872">
    <property type="term" value="F:metal ion binding"/>
    <property type="evidence" value="ECO:0007669"/>
    <property type="project" value="UniProtKB-KW"/>
</dbReference>
<evidence type="ECO:0000313" key="11">
    <source>
        <dbReference type="Proteomes" id="UP000199412"/>
    </source>
</evidence>
<gene>
    <name evidence="7" type="primary">mnmE</name>
    <name evidence="7" type="synonym">trmE</name>
    <name evidence="10" type="ORF">SAMN05421720_11436</name>
</gene>
<dbReference type="Pfam" id="PF10396">
    <property type="entry name" value="TrmE_N"/>
    <property type="match status" value="1"/>
</dbReference>
<dbReference type="FunFam" id="3.30.1360.120:FF:000007">
    <property type="entry name" value="tRNA modification GTPase GTPBP3, mitochondrial"/>
    <property type="match status" value="1"/>
</dbReference>
<evidence type="ECO:0000313" key="10">
    <source>
        <dbReference type="EMBL" id="SDE85862.1"/>
    </source>
</evidence>
<keyword evidence="7" id="KW-0963">Cytoplasm</keyword>
<feature type="binding site" evidence="7">
    <location>
        <begin position="256"/>
        <end position="262"/>
    </location>
    <ligand>
        <name>GTP</name>
        <dbReference type="ChEBI" id="CHEBI:37565"/>
    </ligand>
</feature>
<feature type="binding site" evidence="7">
    <location>
        <position position="258"/>
    </location>
    <ligand>
        <name>K(+)</name>
        <dbReference type="ChEBI" id="CHEBI:29103"/>
    </ligand>
</feature>
<dbReference type="CDD" id="cd14858">
    <property type="entry name" value="TrmE_N"/>
    <property type="match status" value="1"/>
</dbReference>
<evidence type="ECO:0000259" key="9">
    <source>
        <dbReference type="PROSITE" id="PS51709"/>
    </source>
</evidence>
<feature type="binding site" evidence="7">
    <location>
        <position position="91"/>
    </location>
    <ligand>
        <name>(6S)-5-formyl-5,6,7,8-tetrahydrofolate</name>
        <dbReference type="ChEBI" id="CHEBI:57457"/>
    </ligand>
</feature>
<name>A0A1G7GCI2_9PROT</name>
<evidence type="ECO:0000256" key="7">
    <source>
        <dbReference type="HAMAP-Rule" id="MF_00379"/>
    </source>
</evidence>
<dbReference type="NCBIfam" id="NF003661">
    <property type="entry name" value="PRK05291.1-3"/>
    <property type="match status" value="1"/>
</dbReference>
<dbReference type="InterPro" id="IPR031168">
    <property type="entry name" value="G_TrmE"/>
</dbReference>
<comment type="cofactor">
    <cofactor evidence="7">
        <name>K(+)</name>
        <dbReference type="ChEBI" id="CHEBI:29103"/>
    </cofactor>
    <text evidence="7">Binds 1 potassium ion per subunit.</text>
</comment>
<comment type="similarity">
    <text evidence="1 7 8">Belongs to the TRAFAC class TrmE-Era-EngA-EngB-Septin-like GTPase superfamily. TrmE GTPase family.</text>
</comment>
<dbReference type="SUPFAM" id="SSF103025">
    <property type="entry name" value="Folate-binding domain"/>
    <property type="match status" value="1"/>
</dbReference>
<feature type="domain" description="TrmE-type G" evidence="9">
    <location>
        <begin position="227"/>
        <end position="382"/>
    </location>
</feature>
<keyword evidence="4 7" id="KW-0378">Hydrolase</keyword>
<feature type="binding site" evidence="7">
    <location>
        <begin position="281"/>
        <end position="284"/>
    </location>
    <ligand>
        <name>GTP</name>
        <dbReference type="ChEBI" id="CHEBI:37565"/>
    </ligand>
</feature>
<dbReference type="NCBIfam" id="TIGR00450">
    <property type="entry name" value="mnmE_trmE_thdF"/>
    <property type="match status" value="1"/>
</dbReference>
<keyword evidence="7" id="KW-0460">Magnesium</keyword>
<comment type="subunit">
    <text evidence="7">Homodimer. Heterotetramer of two MnmE and two MnmG subunits.</text>
</comment>
<dbReference type="SUPFAM" id="SSF52540">
    <property type="entry name" value="P-loop containing nucleoside triphosphate hydrolases"/>
    <property type="match status" value="1"/>
</dbReference>
<dbReference type="PANTHER" id="PTHR42714">
    <property type="entry name" value="TRNA MODIFICATION GTPASE GTPBP3"/>
    <property type="match status" value="1"/>
</dbReference>
<organism evidence="10 11">
    <name type="scientific">Rhodospira trueperi</name>
    <dbReference type="NCBI Taxonomy" id="69960"/>
    <lineage>
        <taxon>Bacteria</taxon>
        <taxon>Pseudomonadati</taxon>
        <taxon>Pseudomonadota</taxon>
        <taxon>Alphaproteobacteria</taxon>
        <taxon>Rhodospirillales</taxon>
        <taxon>Rhodospirillaceae</taxon>
        <taxon>Rhodospira</taxon>
    </lineage>
</organism>
<evidence type="ECO:0000256" key="6">
    <source>
        <dbReference type="ARBA" id="ARBA00023134"/>
    </source>
</evidence>
<evidence type="ECO:0000256" key="8">
    <source>
        <dbReference type="RuleBase" id="RU003313"/>
    </source>
</evidence>
<feature type="binding site" evidence="7">
    <location>
        <position position="261"/>
    </location>
    <ligand>
        <name>K(+)</name>
        <dbReference type="ChEBI" id="CHEBI:29103"/>
    </ligand>
</feature>
<dbReference type="InterPro" id="IPR006073">
    <property type="entry name" value="GTP-bd"/>
</dbReference>
<dbReference type="STRING" id="69960.SAMN05421720_11436"/>
<feature type="binding site" evidence="7">
    <location>
        <position position="131"/>
    </location>
    <ligand>
        <name>(6S)-5-formyl-5,6,7,8-tetrahydrofolate</name>
        <dbReference type="ChEBI" id="CHEBI:57457"/>
    </ligand>
</feature>
<dbReference type="Gene3D" id="1.20.120.430">
    <property type="entry name" value="tRNA modification GTPase MnmE domain 2"/>
    <property type="match status" value="1"/>
</dbReference>
<dbReference type="InterPro" id="IPR025867">
    <property type="entry name" value="MnmE_helical"/>
</dbReference>
<dbReference type="CDD" id="cd04164">
    <property type="entry name" value="trmE"/>
    <property type="match status" value="1"/>
</dbReference>
<evidence type="ECO:0000256" key="4">
    <source>
        <dbReference type="ARBA" id="ARBA00022801"/>
    </source>
</evidence>
<dbReference type="Proteomes" id="UP000199412">
    <property type="component" value="Unassembled WGS sequence"/>
</dbReference>
<comment type="function">
    <text evidence="7">Exhibits a very high intrinsic GTPase hydrolysis rate. Involved in the addition of a carboxymethylaminomethyl (cmnm) group at the wobble position (U34) of certain tRNAs, forming tRNA-cmnm(5)s(2)U34.</text>
</comment>
<feature type="binding site" evidence="7">
    <location>
        <position position="262"/>
    </location>
    <ligand>
        <name>Mg(2+)</name>
        <dbReference type="ChEBI" id="CHEBI:18420"/>
    </ligand>
</feature>
<dbReference type="NCBIfam" id="TIGR00231">
    <property type="entry name" value="small_GTP"/>
    <property type="match status" value="1"/>
</dbReference>
<dbReference type="GO" id="GO:0005737">
    <property type="term" value="C:cytoplasm"/>
    <property type="evidence" value="ECO:0007669"/>
    <property type="project" value="UniProtKB-SubCell"/>
</dbReference>
<dbReference type="GO" id="GO:0030488">
    <property type="term" value="P:tRNA methylation"/>
    <property type="evidence" value="ECO:0007669"/>
    <property type="project" value="TreeGrafter"/>
</dbReference>
<evidence type="ECO:0000256" key="2">
    <source>
        <dbReference type="ARBA" id="ARBA00022694"/>
    </source>
</evidence>
<keyword evidence="7" id="KW-0479">Metal-binding</keyword>
<dbReference type="GO" id="GO:0005525">
    <property type="term" value="F:GTP binding"/>
    <property type="evidence" value="ECO:0007669"/>
    <property type="project" value="UniProtKB-UniRule"/>
</dbReference>
<comment type="caution">
    <text evidence="7">Lacks conserved residue(s) required for the propagation of feature annotation.</text>
</comment>
<keyword evidence="11" id="KW-1185">Reference proteome</keyword>
<dbReference type="Gene3D" id="3.40.50.300">
    <property type="entry name" value="P-loop containing nucleotide triphosphate hydrolases"/>
    <property type="match status" value="1"/>
</dbReference>
<dbReference type="InterPro" id="IPR027417">
    <property type="entry name" value="P-loop_NTPase"/>
</dbReference>
<dbReference type="AlphaFoldDB" id="A0A1G7GCI2"/>
<reference evidence="10 11" key="1">
    <citation type="submission" date="2016-10" db="EMBL/GenBank/DDBJ databases">
        <authorList>
            <person name="de Groot N.N."/>
        </authorList>
    </citation>
    <scope>NUCLEOTIDE SEQUENCE [LARGE SCALE GENOMIC DNA]</scope>
    <source>
        <strain evidence="10 11">ATCC 700224</strain>
    </source>
</reference>
<dbReference type="GO" id="GO:0002098">
    <property type="term" value="P:tRNA wobble uridine modification"/>
    <property type="evidence" value="ECO:0007669"/>
    <property type="project" value="TreeGrafter"/>
</dbReference>
<feature type="binding site" evidence="7">
    <location>
        <position position="237"/>
    </location>
    <ligand>
        <name>K(+)</name>
        <dbReference type="ChEBI" id="CHEBI:29103"/>
    </ligand>
</feature>
<dbReference type="SUPFAM" id="SSF116878">
    <property type="entry name" value="TrmE connector domain"/>
    <property type="match status" value="1"/>
</dbReference>
<dbReference type="GO" id="GO:0003924">
    <property type="term" value="F:GTPase activity"/>
    <property type="evidence" value="ECO:0007669"/>
    <property type="project" value="UniProtKB-UniRule"/>
</dbReference>
<dbReference type="PANTHER" id="PTHR42714:SF2">
    <property type="entry name" value="TRNA MODIFICATION GTPASE GTPBP3, MITOCHONDRIAL"/>
    <property type="match status" value="1"/>
</dbReference>
<keyword evidence="6 7" id="KW-0342">GTP-binding</keyword>
<sequence>MLRAMPTQPPDTPTLFALSTAPGRAGVAVIRVSGPNAGAALCALTGRAAPPEPRRATRARFRDPATGETLDDGLVLWFPGPASYTGEDMAELHGHGGRATIRALLDALAVLPGLTPAEPGAFTRRAFDAGKLDLTAVEALADLIDAETAAQRRQALRQKDGALARLVEGWRERLVRALAHLEATIDFSDEDLPETLLPSLLDDVAALEADIAAHLAEPPRGERLRDGVHVAVLGPPNAGKSSLVNALARREAAIVSAIAGTTRDVVEVHLDLDGFPVVLADTAGLRDSADVIEQEGVRRAHARAEAADLRLLLLDGGVEDPLDPAVAPLVADAETLVVLNKTDLRGAAPFPILPGGRAPLPLSLATGAGLQALLSMLTERVRSQSETGAAAPPALTRARHRHALEETRDALARAREAPLPELVAEDLRLAARALGRLTGRVDVEDLLDVIFGDFCIGK</sequence>
<dbReference type="Gene3D" id="3.30.1360.120">
    <property type="entry name" value="Probable tRNA modification gtpase trme, domain 1"/>
    <property type="match status" value="1"/>
</dbReference>
<protein>
    <recommendedName>
        <fullName evidence="7">tRNA modification GTPase MnmE</fullName>
        <ecNumber evidence="7">3.6.-.-</ecNumber>
    </recommendedName>
</protein>
<feature type="binding site" evidence="7">
    <location>
        <position position="256"/>
    </location>
    <ligand>
        <name>K(+)</name>
        <dbReference type="ChEBI" id="CHEBI:29103"/>
    </ligand>
</feature>
<dbReference type="EMBL" id="FNAP01000014">
    <property type="protein sequence ID" value="SDE85862.1"/>
    <property type="molecule type" value="Genomic_DNA"/>
</dbReference>
<evidence type="ECO:0000256" key="3">
    <source>
        <dbReference type="ARBA" id="ARBA00022741"/>
    </source>
</evidence>
<dbReference type="InterPro" id="IPR027266">
    <property type="entry name" value="TrmE/GcvT-like"/>
</dbReference>
<evidence type="ECO:0000256" key="5">
    <source>
        <dbReference type="ARBA" id="ARBA00022958"/>
    </source>
</evidence>
<dbReference type="PROSITE" id="PS51709">
    <property type="entry name" value="G_TRME"/>
    <property type="match status" value="1"/>
</dbReference>
<dbReference type="Pfam" id="PF12631">
    <property type="entry name" value="MnmE_helical"/>
    <property type="match status" value="1"/>
</dbReference>
<dbReference type="Pfam" id="PF01926">
    <property type="entry name" value="MMR_HSR1"/>
    <property type="match status" value="1"/>
</dbReference>
<keyword evidence="3 7" id="KW-0547">Nucleotide-binding</keyword>
<feature type="binding site" evidence="7">
    <location>
        <begin position="237"/>
        <end position="242"/>
    </location>
    <ligand>
        <name>GTP</name>
        <dbReference type="ChEBI" id="CHEBI:37565"/>
    </ligand>
</feature>
<accession>A0A1G7GCI2</accession>
<feature type="binding site" evidence="7">
    <location>
        <position position="458"/>
    </location>
    <ligand>
        <name>(6S)-5-formyl-5,6,7,8-tetrahydrofolate</name>
        <dbReference type="ChEBI" id="CHEBI:57457"/>
    </ligand>
</feature>
<keyword evidence="2 7" id="KW-0819">tRNA processing</keyword>
<comment type="subcellular location">
    <subcellularLocation>
        <location evidence="7">Cytoplasm</location>
    </subcellularLocation>
</comment>
<dbReference type="InterPro" id="IPR005225">
    <property type="entry name" value="Small_GTP-bd"/>
</dbReference>
<evidence type="ECO:0000256" key="1">
    <source>
        <dbReference type="ARBA" id="ARBA00011043"/>
    </source>
</evidence>
<dbReference type="InterPro" id="IPR027368">
    <property type="entry name" value="MnmE_dom2"/>
</dbReference>
<feature type="binding site" evidence="7">
    <location>
        <position position="31"/>
    </location>
    <ligand>
        <name>(6S)-5-formyl-5,6,7,8-tetrahydrofolate</name>
        <dbReference type="ChEBI" id="CHEBI:57457"/>
    </ligand>
</feature>